<dbReference type="RefSeq" id="WP_263052449.1">
    <property type="nucleotide sequence ID" value="NZ_CP106735.1"/>
</dbReference>
<keyword evidence="8" id="KW-0418">Kinase</keyword>
<dbReference type="SUPFAM" id="SSF103190">
    <property type="entry name" value="Sensory domain-like"/>
    <property type="match status" value="1"/>
</dbReference>
<keyword evidence="11" id="KW-0472">Membrane</keyword>
<keyword evidence="7 11" id="KW-0812">Transmembrane</keyword>
<evidence type="ECO:0000256" key="7">
    <source>
        <dbReference type="ARBA" id="ARBA00022692"/>
    </source>
</evidence>
<dbReference type="SMART" id="SM00387">
    <property type="entry name" value="HATPase_c"/>
    <property type="match status" value="1"/>
</dbReference>
<dbReference type="Proteomes" id="UP001062165">
    <property type="component" value="Chromosome"/>
</dbReference>
<dbReference type="InterPro" id="IPR011006">
    <property type="entry name" value="CheY-like_superfamily"/>
</dbReference>
<gene>
    <name evidence="15" type="ORF">N7E81_06360</name>
</gene>
<feature type="modified residue" description="4-aspartylphosphate" evidence="10">
    <location>
        <position position="684"/>
    </location>
</feature>
<evidence type="ECO:0000259" key="13">
    <source>
        <dbReference type="PROSITE" id="PS50110"/>
    </source>
</evidence>
<dbReference type="InterPro" id="IPR036097">
    <property type="entry name" value="HisK_dim/P_sf"/>
</dbReference>
<evidence type="ECO:0000256" key="1">
    <source>
        <dbReference type="ARBA" id="ARBA00000085"/>
    </source>
</evidence>
<dbReference type="InterPro" id="IPR029151">
    <property type="entry name" value="Sensor-like_sf"/>
</dbReference>
<dbReference type="Pfam" id="PF00072">
    <property type="entry name" value="Response_reg"/>
    <property type="match status" value="1"/>
</dbReference>
<feature type="domain" description="HAMP" evidence="14">
    <location>
        <begin position="318"/>
        <end position="371"/>
    </location>
</feature>
<evidence type="ECO:0000313" key="15">
    <source>
        <dbReference type="EMBL" id="UXX80720.1"/>
    </source>
</evidence>
<dbReference type="Gene3D" id="6.10.340.10">
    <property type="match status" value="1"/>
</dbReference>
<dbReference type="Pfam" id="PF00512">
    <property type="entry name" value="HisKA"/>
    <property type="match status" value="1"/>
</dbReference>
<dbReference type="InterPro" id="IPR036890">
    <property type="entry name" value="HATPase_C_sf"/>
</dbReference>
<keyword evidence="4" id="KW-1003">Cell membrane</keyword>
<evidence type="ECO:0000259" key="14">
    <source>
        <dbReference type="PROSITE" id="PS50885"/>
    </source>
</evidence>
<dbReference type="PROSITE" id="PS50109">
    <property type="entry name" value="HIS_KIN"/>
    <property type="match status" value="1"/>
</dbReference>
<keyword evidence="6" id="KW-0808">Transferase</keyword>
<dbReference type="EMBL" id="CP106735">
    <property type="protein sequence ID" value="UXX80720.1"/>
    <property type="molecule type" value="Genomic_DNA"/>
</dbReference>
<dbReference type="InterPro" id="IPR003594">
    <property type="entry name" value="HATPase_dom"/>
</dbReference>
<dbReference type="PANTHER" id="PTHR43547">
    <property type="entry name" value="TWO-COMPONENT HISTIDINE KINASE"/>
    <property type="match status" value="1"/>
</dbReference>
<dbReference type="CDD" id="cd00156">
    <property type="entry name" value="REC"/>
    <property type="match status" value="1"/>
</dbReference>
<dbReference type="PANTHER" id="PTHR43547:SF2">
    <property type="entry name" value="HYBRID SIGNAL TRANSDUCTION HISTIDINE KINASE C"/>
    <property type="match status" value="1"/>
</dbReference>
<evidence type="ECO:0000256" key="3">
    <source>
        <dbReference type="ARBA" id="ARBA00012438"/>
    </source>
</evidence>
<dbReference type="PRINTS" id="PR00344">
    <property type="entry name" value="BCTRLSENSOR"/>
</dbReference>
<evidence type="ECO:0000256" key="4">
    <source>
        <dbReference type="ARBA" id="ARBA00022475"/>
    </source>
</evidence>
<keyword evidence="16" id="KW-1185">Reference proteome</keyword>
<evidence type="ECO:0000256" key="5">
    <source>
        <dbReference type="ARBA" id="ARBA00022553"/>
    </source>
</evidence>
<dbReference type="InterPro" id="IPR005467">
    <property type="entry name" value="His_kinase_dom"/>
</dbReference>
<feature type="domain" description="Response regulatory" evidence="13">
    <location>
        <begin position="635"/>
        <end position="743"/>
    </location>
</feature>
<comment type="catalytic activity">
    <reaction evidence="1">
        <text>ATP + protein L-histidine = ADP + protein N-phospho-L-histidine.</text>
        <dbReference type="EC" id="2.7.13.3"/>
    </reaction>
</comment>
<accession>A0ABY6DA19</accession>
<evidence type="ECO:0000256" key="2">
    <source>
        <dbReference type="ARBA" id="ARBA00004651"/>
    </source>
</evidence>
<dbReference type="Pfam" id="PF02518">
    <property type="entry name" value="HATPase_c"/>
    <property type="match status" value="1"/>
</dbReference>
<dbReference type="GO" id="GO:0005524">
    <property type="term" value="F:ATP binding"/>
    <property type="evidence" value="ECO:0007669"/>
    <property type="project" value="UniProtKB-KW"/>
</dbReference>
<dbReference type="CDD" id="cd06225">
    <property type="entry name" value="HAMP"/>
    <property type="match status" value="1"/>
</dbReference>
<dbReference type="InterPro" id="IPR001789">
    <property type="entry name" value="Sig_transdc_resp-reg_receiver"/>
</dbReference>
<dbReference type="PROSITE" id="PS50885">
    <property type="entry name" value="HAMP"/>
    <property type="match status" value="1"/>
</dbReference>
<dbReference type="EC" id="2.7.13.3" evidence="3"/>
<dbReference type="SUPFAM" id="SSF55874">
    <property type="entry name" value="ATPase domain of HSP90 chaperone/DNA topoisomerase II/histidine kinase"/>
    <property type="match status" value="1"/>
</dbReference>
<dbReference type="PROSITE" id="PS50110">
    <property type="entry name" value="RESPONSE_REGULATORY"/>
    <property type="match status" value="1"/>
</dbReference>
<evidence type="ECO:0000256" key="8">
    <source>
        <dbReference type="ARBA" id="ARBA00022777"/>
    </source>
</evidence>
<evidence type="ECO:0000313" key="16">
    <source>
        <dbReference type="Proteomes" id="UP001062165"/>
    </source>
</evidence>
<feature type="domain" description="Histidine kinase" evidence="12">
    <location>
        <begin position="393"/>
        <end position="611"/>
    </location>
</feature>
<dbReference type="Gene3D" id="1.10.287.130">
    <property type="match status" value="1"/>
</dbReference>
<dbReference type="InterPro" id="IPR048760">
    <property type="entry name" value="VP0354-like_sensor_dom"/>
</dbReference>
<dbReference type="InterPro" id="IPR003661">
    <property type="entry name" value="HisK_dim/P_dom"/>
</dbReference>
<dbReference type="InterPro" id="IPR003660">
    <property type="entry name" value="HAMP_dom"/>
</dbReference>
<protein>
    <recommendedName>
        <fullName evidence="3">histidine kinase</fullName>
        <ecNumber evidence="3">2.7.13.3</ecNumber>
    </recommendedName>
</protein>
<evidence type="ECO:0000259" key="12">
    <source>
        <dbReference type="PROSITE" id="PS50109"/>
    </source>
</evidence>
<keyword evidence="9 11" id="KW-1133">Transmembrane helix</keyword>
<keyword evidence="5 10" id="KW-0597">Phosphoprotein</keyword>
<dbReference type="Gene3D" id="3.40.50.2300">
    <property type="match status" value="1"/>
</dbReference>
<dbReference type="Gene3D" id="3.30.450.20">
    <property type="entry name" value="PAS domain"/>
    <property type="match status" value="1"/>
</dbReference>
<keyword evidence="15" id="KW-0547">Nucleotide-binding</keyword>
<sequence>MLAIFSSGILIYQRASQIIAKFSQERISHTSTLAEQSFFSLLTEVKNDISILSENSKLKTFAHESTPEARQEIENLFFVTLKNKPNYFQIRLISLSDAGKEILRLDKVEDKITLTDQDDLQDKSDRPYYKDALNLNFGEFYFSPISLNEEYGVVTPTHTPTIRAVSLIFNANQKAIAMVVINVDLSAFYQQLRTMMTTGVSLMLVDEGGQYLFAANNSKCFSRQLRTYQRFGLDFNKPMAALYTDSVRFENLNDAQHHNYLVQIKALRYSKNDHQIFLITSLDEANALNSVHAVRKYSFWVIPIVALIALGVALIFIRLFARRIGRLTQTIGNYKQGSSAALDFSKDRKDELGVLARTFSEMKAKIDQQVEDLKDSLSKEQKAIREKDEFLQNMSHELRTPLNAIMGLTQLLKKNKPTPKQAPIVDSIHRSAQSLAGLMYDVLDHQKLLEGQVRLKYAPVSFYQLLSDIYASYQYEAVTKGLKFELDLDAKLQDQWHQSDALRFSQIITNLIVNAIKYTKNGRVLLSSHLIANDSIAVCVTDTGTGILPENLEKIRTRFYQEQTTHPAIQDGFGLGLSIVKQLIELFDGKLEVTSSKGAGSTFRVIIPAVETEPLPYLHGHTKENKLPKWPQTQKILHIEDDKPACLLIHQLLTSSQIDVVQTDQLNTASDLLAHQRFDLIISDLMLDGYVASKELIDLQKKQKLPLIVLSAFEPKQMKVVSSLYLQKPFSVGHLEDLVMLALGKNQADTPNTTLNYAQYDHDSIKVKQFLRLLISEFETYLERIHKTFNSQNEDEWTAIRHKLITHIRSLKLDLLHTTLPDRVSDLSKEKLTLIDNLMLYNLCYFRNELRLFEQLDLVE</sequence>
<organism evidence="15 16">
    <name type="scientific">Reichenbachiella carrageenanivorans</name>
    <dbReference type="NCBI Taxonomy" id="2979869"/>
    <lineage>
        <taxon>Bacteria</taxon>
        <taxon>Pseudomonadati</taxon>
        <taxon>Bacteroidota</taxon>
        <taxon>Cytophagia</taxon>
        <taxon>Cytophagales</taxon>
        <taxon>Reichenbachiellaceae</taxon>
        <taxon>Reichenbachiella</taxon>
    </lineage>
</organism>
<proteinExistence type="predicted"/>
<dbReference type="Gene3D" id="3.30.565.10">
    <property type="entry name" value="Histidine kinase-like ATPase, C-terminal domain"/>
    <property type="match status" value="1"/>
</dbReference>
<dbReference type="SMART" id="SM00388">
    <property type="entry name" value="HisKA"/>
    <property type="match status" value="1"/>
</dbReference>
<dbReference type="Pfam" id="PF21623">
    <property type="entry name" value="HK_sensor_dom_bact"/>
    <property type="match status" value="1"/>
</dbReference>
<keyword evidence="15" id="KW-0067">ATP-binding</keyword>
<dbReference type="SUPFAM" id="SSF47384">
    <property type="entry name" value="Homodimeric domain of signal transducing histidine kinase"/>
    <property type="match status" value="1"/>
</dbReference>
<evidence type="ECO:0000256" key="6">
    <source>
        <dbReference type="ARBA" id="ARBA00022679"/>
    </source>
</evidence>
<reference evidence="15" key="1">
    <citation type="submission" date="2022-10" db="EMBL/GenBank/DDBJ databases">
        <title>Comparative genomics and taxonomic characterization of three novel marine species of genus Reichenbachiella exhibiting antioxidant and polysaccharide degradation activities.</title>
        <authorList>
            <person name="Muhammad N."/>
            <person name="Lee Y.-J."/>
            <person name="Ko J."/>
            <person name="Kim S.-G."/>
        </authorList>
    </citation>
    <scope>NUCLEOTIDE SEQUENCE</scope>
    <source>
        <strain evidence="15">Wsw4-B4</strain>
    </source>
</reference>
<name>A0ABY6DA19_9BACT</name>
<dbReference type="SUPFAM" id="SSF52172">
    <property type="entry name" value="CheY-like"/>
    <property type="match status" value="1"/>
</dbReference>
<evidence type="ECO:0000256" key="11">
    <source>
        <dbReference type="SAM" id="Phobius"/>
    </source>
</evidence>
<feature type="transmembrane region" description="Helical" evidence="11">
    <location>
        <begin position="297"/>
        <end position="321"/>
    </location>
</feature>
<dbReference type="SMART" id="SM00448">
    <property type="entry name" value="REC"/>
    <property type="match status" value="1"/>
</dbReference>
<dbReference type="InterPro" id="IPR004358">
    <property type="entry name" value="Sig_transdc_His_kin-like_C"/>
</dbReference>
<dbReference type="CDD" id="cd00082">
    <property type="entry name" value="HisKA"/>
    <property type="match status" value="1"/>
</dbReference>
<comment type="subcellular location">
    <subcellularLocation>
        <location evidence="2">Cell membrane</location>
        <topology evidence="2">Multi-pass membrane protein</topology>
    </subcellularLocation>
</comment>
<evidence type="ECO:0000256" key="10">
    <source>
        <dbReference type="PROSITE-ProRule" id="PRU00169"/>
    </source>
</evidence>
<evidence type="ECO:0000256" key="9">
    <source>
        <dbReference type="ARBA" id="ARBA00022989"/>
    </source>
</evidence>